<protein>
    <recommendedName>
        <fullName evidence="3">YD repeat-containing protein</fullName>
    </recommendedName>
</protein>
<name>A0ABP8FZD5_9SPHI</name>
<evidence type="ECO:0000313" key="1">
    <source>
        <dbReference type="EMBL" id="GAA4314128.1"/>
    </source>
</evidence>
<sequence length="293" mass="33594">MRKLRACLLLLGLIAIDACKKDKVKEETEDPVVPDVFRIKSITQATLPEPTQTHTTDFVYEAGKLMKIANTPFVNGKPGAISTVDIVYKNDRVDKRITFQGGVFPREYTEQFNYDGSGRVNHIDYIPKYKDLPDGSKVPNGDVEYSEIFTYNAAGKMTMLDKFYPLIGTPPITVHYRTAFEYDAQGLLKKAIAYTNDDPGNGTYILFESFTEPISIDPWAITYPLEFNMHPILLTQVGRLPKAMKLYYTKDDVDHQSWDYVYTFTDKKLINIQVSYRYYPNYPFLSTVDIAYE</sequence>
<gene>
    <name evidence="1" type="ORF">GCM10023149_10170</name>
</gene>
<organism evidence="1 2">
    <name type="scientific">Mucilaginibacter gynuensis</name>
    <dbReference type="NCBI Taxonomy" id="1302236"/>
    <lineage>
        <taxon>Bacteria</taxon>
        <taxon>Pseudomonadati</taxon>
        <taxon>Bacteroidota</taxon>
        <taxon>Sphingobacteriia</taxon>
        <taxon>Sphingobacteriales</taxon>
        <taxon>Sphingobacteriaceae</taxon>
        <taxon>Mucilaginibacter</taxon>
    </lineage>
</organism>
<comment type="caution">
    <text evidence="1">The sequence shown here is derived from an EMBL/GenBank/DDBJ whole genome shotgun (WGS) entry which is preliminary data.</text>
</comment>
<dbReference type="RefSeq" id="WP_345209924.1">
    <property type="nucleotide sequence ID" value="NZ_BAABFT010000002.1"/>
</dbReference>
<dbReference type="Proteomes" id="UP001500582">
    <property type="component" value="Unassembled WGS sequence"/>
</dbReference>
<evidence type="ECO:0000313" key="2">
    <source>
        <dbReference type="Proteomes" id="UP001500582"/>
    </source>
</evidence>
<proteinExistence type="predicted"/>
<evidence type="ECO:0008006" key="3">
    <source>
        <dbReference type="Google" id="ProtNLM"/>
    </source>
</evidence>
<accession>A0ABP8FZD5</accession>
<keyword evidence="2" id="KW-1185">Reference proteome</keyword>
<dbReference type="EMBL" id="BAABFT010000002">
    <property type="protein sequence ID" value="GAA4314128.1"/>
    <property type="molecule type" value="Genomic_DNA"/>
</dbReference>
<reference evidence="2" key="1">
    <citation type="journal article" date="2019" name="Int. J. Syst. Evol. Microbiol.">
        <title>The Global Catalogue of Microorganisms (GCM) 10K type strain sequencing project: providing services to taxonomists for standard genome sequencing and annotation.</title>
        <authorList>
            <consortium name="The Broad Institute Genomics Platform"/>
            <consortium name="The Broad Institute Genome Sequencing Center for Infectious Disease"/>
            <person name="Wu L."/>
            <person name="Ma J."/>
        </authorList>
    </citation>
    <scope>NUCLEOTIDE SEQUENCE [LARGE SCALE GENOMIC DNA]</scope>
    <source>
        <strain evidence="2">JCM 17705</strain>
    </source>
</reference>